<reference evidence="1" key="2">
    <citation type="journal article" date="2015" name="Data Brief">
        <title>Shoot transcriptome of the giant reed, Arundo donax.</title>
        <authorList>
            <person name="Barrero R.A."/>
            <person name="Guerrero F.D."/>
            <person name="Moolhuijzen P."/>
            <person name="Goolsby J.A."/>
            <person name="Tidwell J."/>
            <person name="Bellgard S.E."/>
            <person name="Bellgard M.I."/>
        </authorList>
    </citation>
    <scope>NUCLEOTIDE SEQUENCE</scope>
    <source>
        <tissue evidence="1">Shoot tissue taken approximately 20 cm above the soil surface</tissue>
    </source>
</reference>
<name>A0A0A9DZ71_ARUDO</name>
<dbReference type="EMBL" id="GBRH01205887">
    <property type="protein sequence ID" value="JAD92008.1"/>
    <property type="molecule type" value="Transcribed_RNA"/>
</dbReference>
<dbReference type="AlphaFoldDB" id="A0A0A9DZ71"/>
<proteinExistence type="predicted"/>
<accession>A0A0A9DZ71</accession>
<sequence length="43" mass="4904">MGCLYLVGSRLLLSLKCTHHSESSMKSVVYVRFTSVHNSFEQK</sequence>
<organism evidence="1">
    <name type="scientific">Arundo donax</name>
    <name type="common">Giant reed</name>
    <name type="synonym">Donax arundinaceus</name>
    <dbReference type="NCBI Taxonomy" id="35708"/>
    <lineage>
        <taxon>Eukaryota</taxon>
        <taxon>Viridiplantae</taxon>
        <taxon>Streptophyta</taxon>
        <taxon>Embryophyta</taxon>
        <taxon>Tracheophyta</taxon>
        <taxon>Spermatophyta</taxon>
        <taxon>Magnoliopsida</taxon>
        <taxon>Liliopsida</taxon>
        <taxon>Poales</taxon>
        <taxon>Poaceae</taxon>
        <taxon>PACMAD clade</taxon>
        <taxon>Arundinoideae</taxon>
        <taxon>Arundineae</taxon>
        <taxon>Arundo</taxon>
    </lineage>
</organism>
<reference evidence="1" key="1">
    <citation type="submission" date="2014-09" db="EMBL/GenBank/DDBJ databases">
        <authorList>
            <person name="Magalhaes I.L.F."/>
            <person name="Oliveira U."/>
            <person name="Santos F.R."/>
            <person name="Vidigal T.H.D.A."/>
            <person name="Brescovit A.D."/>
            <person name="Santos A.J."/>
        </authorList>
    </citation>
    <scope>NUCLEOTIDE SEQUENCE</scope>
    <source>
        <tissue evidence="1">Shoot tissue taken approximately 20 cm above the soil surface</tissue>
    </source>
</reference>
<protein>
    <submittedName>
        <fullName evidence="1">Uncharacterized protein</fullName>
    </submittedName>
</protein>
<evidence type="ECO:0000313" key="1">
    <source>
        <dbReference type="EMBL" id="JAD92008.1"/>
    </source>
</evidence>